<comment type="caution">
    <text evidence="10">The sequence shown here is derived from an EMBL/GenBank/DDBJ whole genome shotgun (WGS) entry which is preliminary data.</text>
</comment>
<evidence type="ECO:0000256" key="8">
    <source>
        <dbReference type="SAM" id="SignalP"/>
    </source>
</evidence>
<keyword evidence="6" id="KW-0408">Iron</keyword>
<dbReference type="AlphaFoldDB" id="A0A8K1FFM5"/>
<dbReference type="PANTHER" id="PTHR33577:SF9">
    <property type="entry name" value="PEROXIDASE STCC"/>
    <property type="match status" value="1"/>
</dbReference>
<sequence length="130" mass="14504">MVSMYIFAIAVAGLISTTEAIKGDAIATLPVGEYYRPRGKLVSRRVDATTAFLRSPCPALNSLANHGYLLRDDMSISKAQIKEAAMKYFNVADDIVNFLTDALPDTLYLNFISKHGYRARHLACSRRRFL</sequence>
<keyword evidence="4" id="KW-0479">Metal-binding</keyword>
<protein>
    <recommendedName>
        <fullName evidence="9">Heme haloperoxidase family profile domain-containing protein</fullName>
    </recommendedName>
</protein>
<evidence type="ECO:0000256" key="5">
    <source>
        <dbReference type="ARBA" id="ARBA00023002"/>
    </source>
</evidence>
<comment type="cofactor">
    <cofactor evidence="1">
        <name>heme b</name>
        <dbReference type="ChEBI" id="CHEBI:60344"/>
    </cofactor>
</comment>
<keyword evidence="3" id="KW-0349">Heme</keyword>
<dbReference type="Pfam" id="PF01328">
    <property type="entry name" value="Peroxidase_2"/>
    <property type="match status" value="1"/>
</dbReference>
<evidence type="ECO:0000259" key="9">
    <source>
        <dbReference type="PROSITE" id="PS51405"/>
    </source>
</evidence>
<feature type="domain" description="Heme haloperoxidase family profile" evidence="9">
    <location>
        <begin position="30"/>
        <end position="130"/>
    </location>
</feature>
<keyword evidence="2" id="KW-0575">Peroxidase</keyword>
<dbReference type="EMBL" id="SPLM01000110">
    <property type="protein sequence ID" value="TMW59144.1"/>
    <property type="molecule type" value="Genomic_DNA"/>
</dbReference>
<proteinExistence type="inferred from homology"/>
<dbReference type="Gene3D" id="1.10.489.10">
    <property type="entry name" value="Chloroperoxidase-like"/>
    <property type="match status" value="1"/>
</dbReference>
<comment type="similarity">
    <text evidence="7">Belongs to the chloroperoxidase family.</text>
</comment>
<evidence type="ECO:0000256" key="4">
    <source>
        <dbReference type="ARBA" id="ARBA00022723"/>
    </source>
</evidence>
<accession>A0A8K1FFM5</accession>
<evidence type="ECO:0000256" key="3">
    <source>
        <dbReference type="ARBA" id="ARBA00022617"/>
    </source>
</evidence>
<dbReference type="GO" id="GO:0004601">
    <property type="term" value="F:peroxidase activity"/>
    <property type="evidence" value="ECO:0007669"/>
    <property type="project" value="UniProtKB-KW"/>
</dbReference>
<dbReference type="OrthoDB" id="407298at2759"/>
<evidence type="ECO:0000313" key="10">
    <source>
        <dbReference type="EMBL" id="TMW59144.1"/>
    </source>
</evidence>
<keyword evidence="5" id="KW-0560">Oxidoreductase</keyword>
<dbReference type="SUPFAM" id="SSF47571">
    <property type="entry name" value="Cloroperoxidase"/>
    <property type="match status" value="1"/>
</dbReference>
<evidence type="ECO:0000256" key="2">
    <source>
        <dbReference type="ARBA" id="ARBA00022559"/>
    </source>
</evidence>
<dbReference type="PROSITE" id="PS51405">
    <property type="entry name" value="HEME_HALOPEROXIDASE"/>
    <property type="match status" value="1"/>
</dbReference>
<dbReference type="InterPro" id="IPR036851">
    <property type="entry name" value="Chloroperoxidase-like_sf"/>
</dbReference>
<organism evidence="10 11">
    <name type="scientific">Pythium oligandrum</name>
    <name type="common">Mycoparasitic fungus</name>
    <dbReference type="NCBI Taxonomy" id="41045"/>
    <lineage>
        <taxon>Eukaryota</taxon>
        <taxon>Sar</taxon>
        <taxon>Stramenopiles</taxon>
        <taxon>Oomycota</taxon>
        <taxon>Peronosporomycetes</taxon>
        <taxon>Pythiales</taxon>
        <taxon>Pythiaceae</taxon>
        <taxon>Pythium</taxon>
    </lineage>
</organism>
<keyword evidence="8" id="KW-0732">Signal</keyword>
<evidence type="ECO:0000256" key="1">
    <source>
        <dbReference type="ARBA" id="ARBA00001970"/>
    </source>
</evidence>
<evidence type="ECO:0000256" key="6">
    <source>
        <dbReference type="ARBA" id="ARBA00023004"/>
    </source>
</evidence>
<keyword evidence="11" id="KW-1185">Reference proteome</keyword>
<reference evidence="10" key="1">
    <citation type="submission" date="2019-03" db="EMBL/GenBank/DDBJ databases">
        <title>Long read genome sequence of the mycoparasitic Pythium oligandrum ATCC 38472 isolated from sugarbeet rhizosphere.</title>
        <authorList>
            <person name="Gaulin E."/>
        </authorList>
    </citation>
    <scope>NUCLEOTIDE SEQUENCE</scope>
    <source>
        <strain evidence="10">ATCC 38472_TT</strain>
    </source>
</reference>
<feature type="signal peptide" evidence="8">
    <location>
        <begin position="1"/>
        <end position="20"/>
    </location>
</feature>
<dbReference type="Proteomes" id="UP000794436">
    <property type="component" value="Unassembled WGS sequence"/>
</dbReference>
<dbReference type="GO" id="GO:0046872">
    <property type="term" value="F:metal ion binding"/>
    <property type="evidence" value="ECO:0007669"/>
    <property type="project" value="UniProtKB-KW"/>
</dbReference>
<name>A0A8K1FFM5_PYTOL</name>
<dbReference type="PANTHER" id="PTHR33577">
    <property type="entry name" value="STERIGMATOCYSTIN BIOSYNTHESIS PEROXIDASE STCC-RELATED"/>
    <property type="match status" value="1"/>
</dbReference>
<evidence type="ECO:0000313" key="11">
    <source>
        <dbReference type="Proteomes" id="UP000794436"/>
    </source>
</evidence>
<gene>
    <name evidence="10" type="ORF">Poli38472_007289</name>
</gene>
<feature type="chain" id="PRO_5035459208" description="Heme haloperoxidase family profile domain-containing protein" evidence="8">
    <location>
        <begin position="21"/>
        <end position="130"/>
    </location>
</feature>
<evidence type="ECO:0000256" key="7">
    <source>
        <dbReference type="ARBA" id="ARBA00025795"/>
    </source>
</evidence>
<dbReference type="InterPro" id="IPR000028">
    <property type="entry name" value="Chloroperoxidase"/>
</dbReference>